<evidence type="ECO:0008006" key="4">
    <source>
        <dbReference type="Google" id="ProtNLM"/>
    </source>
</evidence>
<name>A0ABD4UN44_9BURK</name>
<sequence length="117" mass="12740">MSTAGWEIFFNVICFGIAIAIGGFVIVVYRQWPPKFYGLLFWALFLTLGAALTYGLYSSLFDAFLTMKSADSQILATKTQLAENMKLLGFIVPALMLSVAGNLITSFLQASGPKKNG</sequence>
<feature type="transmembrane region" description="Helical" evidence="1">
    <location>
        <begin position="36"/>
        <end position="57"/>
    </location>
</feature>
<evidence type="ECO:0000313" key="2">
    <source>
        <dbReference type="EMBL" id="MCW3715800.1"/>
    </source>
</evidence>
<reference evidence="2 3" key="2">
    <citation type="journal article" date="2017" name="Front. Microbiol.">
        <title>Genomics Reveals a Unique Clone of Burkholderia cenocepacia Harboring an Actively Excising Novel Genomic Island.</title>
        <authorList>
            <person name="Patil P.P."/>
            <person name="Mali S."/>
            <person name="Midha S."/>
            <person name="Gautam V."/>
            <person name="Dash L."/>
            <person name="Kumar S."/>
            <person name="Shastri J."/>
            <person name="Singhal L."/>
            <person name="Patil P.B."/>
        </authorList>
    </citation>
    <scope>NUCLEOTIDE SEQUENCE [LARGE SCALE GENOMIC DNA]</scope>
    <source>
        <strain evidence="2 3">BC-19</strain>
    </source>
</reference>
<feature type="transmembrane region" description="Helical" evidence="1">
    <location>
        <begin position="87"/>
        <end position="108"/>
    </location>
</feature>
<dbReference type="AlphaFoldDB" id="A0ABD4UN44"/>
<keyword evidence="1" id="KW-1133">Transmembrane helix</keyword>
<dbReference type="Proteomes" id="UP000191686">
    <property type="component" value="Unassembled WGS sequence"/>
</dbReference>
<dbReference type="RefSeq" id="WP_080323653.1">
    <property type="nucleotide sequence ID" value="NZ_JYMX02000034.1"/>
</dbReference>
<comment type="caution">
    <text evidence="2">The sequence shown here is derived from an EMBL/GenBank/DDBJ whole genome shotgun (WGS) entry which is preliminary data.</text>
</comment>
<evidence type="ECO:0000256" key="1">
    <source>
        <dbReference type="SAM" id="Phobius"/>
    </source>
</evidence>
<organism evidence="2 3">
    <name type="scientific">Burkholderia cenocepacia</name>
    <dbReference type="NCBI Taxonomy" id="95486"/>
    <lineage>
        <taxon>Bacteria</taxon>
        <taxon>Pseudomonadati</taxon>
        <taxon>Pseudomonadota</taxon>
        <taxon>Betaproteobacteria</taxon>
        <taxon>Burkholderiales</taxon>
        <taxon>Burkholderiaceae</taxon>
        <taxon>Burkholderia</taxon>
        <taxon>Burkholderia cepacia complex</taxon>
    </lineage>
</organism>
<reference evidence="2 3" key="1">
    <citation type="journal article" date="2017" name="Front. Microbiol.">
        <title>Genomics reveals a unique clone of Burkholderia cenocepacia harbouring an actively excising novel genomic island.</title>
        <authorList>
            <person name="Patil P."/>
            <person name="Mali S."/>
            <person name="Midha S."/>
            <person name="Gautam V."/>
            <person name="Dash L."/>
            <person name="Kumar S."/>
            <person name="Shastri J."/>
            <person name="Singhal L."/>
            <person name="Patil P.B."/>
        </authorList>
    </citation>
    <scope>NUCLEOTIDE SEQUENCE [LARGE SCALE GENOMIC DNA]</scope>
    <source>
        <strain evidence="2 3">BC-19</strain>
    </source>
</reference>
<dbReference type="EMBL" id="JYMX02000034">
    <property type="protein sequence ID" value="MCW3715800.1"/>
    <property type="molecule type" value="Genomic_DNA"/>
</dbReference>
<keyword evidence="1" id="KW-0472">Membrane</keyword>
<feature type="transmembrane region" description="Helical" evidence="1">
    <location>
        <begin position="6"/>
        <end position="29"/>
    </location>
</feature>
<evidence type="ECO:0000313" key="3">
    <source>
        <dbReference type="Proteomes" id="UP000191686"/>
    </source>
</evidence>
<keyword evidence="1" id="KW-0812">Transmembrane</keyword>
<proteinExistence type="predicted"/>
<accession>A0ABD4UN44</accession>
<gene>
    <name evidence="2" type="ORF">UE95_031385</name>
</gene>
<protein>
    <recommendedName>
        <fullName evidence="4">Transmembrane protein</fullName>
    </recommendedName>
</protein>